<comment type="caution">
    <text evidence="3">The sequence shown here is derived from an EMBL/GenBank/DDBJ whole genome shotgun (WGS) entry which is preliminary data.</text>
</comment>
<proteinExistence type="predicted"/>
<feature type="domain" description="GIY-YIG" evidence="2">
    <location>
        <begin position="56"/>
        <end position="153"/>
    </location>
</feature>
<evidence type="ECO:0000313" key="4">
    <source>
        <dbReference type="Proteomes" id="UP000749740"/>
    </source>
</evidence>
<dbReference type="InterPro" id="IPR035901">
    <property type="entry name" value="GIY-YIG_endonuc_sf"/>
</dbReference>
<sequence>MSTNSDGKKTEQLGGVEAAATRKPPLETDELRRGLQRFFRETFHESETGTKPVGSFKWGVYAFYDYDGEPIYVGQTKEKLSGRVSRHLTNQRTDAVAMSVLDPFEVADIEVWPLPEFEGVGSKHPDFKTAKAHLDALEHMIFTRLRKQSSFGAILNEKDPPAPTVEIAEPPSFRGTILNNQIRELRGHPDSRLARRALTVSKLAQVISERELKGLGLRRVLLAQATRMRWLAEKRFIALGGEAGVEVGSEDEDEAADSE</sequence>
<evidence type="ECO:0000256" key="1">
    <source>
        <dbReference type="SAM" id="MobiDB-lite"/>
    </source>
</evidence>
<dbReference type="RefSeq" id="WP_221133314.1">
    <property type="nucleotide sequence ID" value="NZ_JABDYC010000001.1"/>
</dbReference>
<evidence type="ECO:0000313" key="3">
    <source>
        <dbReference type="EMBL" id="MBX5021164.1"/>
    </source>
</evidence>
<accession>A0A9Q3M642</accession>
<dbReference type="EMBL" id="JABDYC010000001">
    <property type="protein sequence ID" value="MBX5021164.1"/>
    <property type="molecule type" value="Genomic_DNA"/>
</dbReference>
<reference evidence="3" key="1">
    <citation type="submission" date="2020-04" db="EMBL/GenBank/DDBJ databases">
        <title>Global-level population genomics: horizontal gene transfer, symbiosis and evolution in Rhizobia.</title>
        <authorList>
            <person name="Gai Y."/>
        </authorList>
    </citation>
    <scope>NUCLEOTIDE SEQUENCE</scope>
    <source>
        <strain evidence="3">BLR57</strain>
    </source>
</reference>
<dbReference type="InterPro" id="IPR000305">
    <property type="entry name" value="GIY-YIG_endonuc"/>
</dbReference>
<gene>
    <name evidence="3" type="ORF">HJB63_00960</name>
</gene>
<dbReference type="Proteomes" id="UP000749740">
    <property type="component" value="Unassembled WGS sequence"/>
</dbReference>
<evidence type="ECO:0000259" key="2">
    <source>
        <dbReference type="PROSITE" id="PS50164"/>
    </source>
</evidence>
<name>A0A9Q3M642_9HYPH</name>
<dbReference type="AlphaFoldDB" id="A0A9Q3M642"/>
<dbReference type="SUPFAM" id="SSF82771">
    <property type="entry name" value="GIY-YIG endonuclease"/>
    <property type="match status" value="1"/>
</dbReference>
<dbReference type="Pfam" id="PF01541">
    <property type="entry name" value="GIY-YIG"/>
    <property type="match status" value="1"/>
</dbReference>
<dbReference type="CDD" id="cd00719">
    <property type="entry name" value="GIY-YIG_SF"/>
    <property type="match status" value="1"/>
</dbReference>
<organism evidence="3 4">
    <name type="scientific">Rhizobium lentis</name>
    <dbReference type="NCBI Taxonomy" id="1138194"/>
    <lineage>
        <taxon>Bacteria</taxon>
        <taxon>Pseudomonadati</taxon>
        <taxon>Pseudomonadota</taxon>
        <taxon>Alphaproteobacteria</taxon>
        <taxon>Hyphomicrobiales</taxon>
        <taxon>Rhizobiaceae</taxon>
        <taxon>Rhizobium/Agrobacterium group</taxon>
        <taxon>Rhizobium</taxon>
    </lineage>
</organism>
<feature type="compositionally biased region" description="Basic and acidic residues" evidence="1">
    <location>
        <begin position="1"/>
        <end position="11"/>
    </location>
</feature>
<dbReference type="PROSITE" id="PS50164">
    <property type="entry name" value="GIY_YIG"/>
    <property type="match status" value="1"/>
</dbReference>
<feature type="region of interest" description="Disordered" evidence="1">
    <location>
        <begin position="1"/>
        <end position="27"/>
    </location>
</feature>
<protein>
    <submittedName>
        <fullName evidence="3">GIY-YIG nuclease family protein</fullName>
    </submittedName>
</protein>